<evidence type="ECO:0000313" key="3">
    <source>
        <dbReference type="Proteomes" id="UP000198345"/>
    </source>
</evidence>
<dbReference type="Proteomes" id="UP000198345">
    <property type="component" value="Unassembled WGS sequence"/>
</dbReference>
<sequence>MTPNNSIEQNQNNSISTATSMYEEQVDQNIPYFSTKEELLCWGDEAVYLSKFSSRANPPIEDKGQKFMDNKS</sequence>
<evidence type="ECO:0000313" key="2">
    <source>
        <dbReference type="EMBL" id="OXA89524.1"/>
    </source>
</evidence>
<gene>
    <name evidence="2" type="ORF">B0A66_13970</name>
</gene>
<dbReference type="RefSeq" id="WP_089050468.1">
    <property type="nucleotide sequence ID" value="NZ_FXTV01000020.1"/>
</dbReference>
<name>A0A226H646_9FLAO</name>
<keyword evidence="3" id="KW-1185">Reference proteome</keyword>
<organism evidence="2 3">
    <name type="scientific">Flavobacterium hercynium</name>
    <dbReference type="NCBI Taxonomy" id="387094"/>
    <lineage>
        <taxon>Bacteria</taxon>
        <taxon>Pseudomonadati</taxon>
        <taxon>Bacteroidota</taxon>
        <taxon>Flavobacteriia</taxon>
        <taxon>Flavobacteriales</taxon>
        <taxon>Flavobacteriaceae</taxon>
        <taxon>Flavobacterium</taxon>
    </lineage>
</organism>
<comment type="caution">
    <text evidence="2">The sequence shown here is derived from an EMBL/GenBank/DDBJ whole genome shotgun (WGS) entry which is preliminary data.</text>
</comment>
<feature type="region of interest" description="Disordered" evidence="1">
    <location>
        <begin position="1"/>
        <end position="20"/>
    </location>
</feature>
<dbReference type="OrthoDB" id="9860828at2"/>
<proteinExistence type="predicted"/>
<feature type="compositionally biased region" description="Low complexity" evidence="1">
    <location>
        <begin position="1"/>
        <end position="16"/>
    </location>
</feature>
<accession>A0A226H646</accession>
<dbReference type="AlphaFoldDB" id="A0A226H646"/>
<reference evidence="2 3" key="1">
    <citation type="submission" date="2016-11" db="EMBL/GenBank/DDBJ databases">
        <title>Whole genomes of Flavobacteriaceae.</title>
        <authorList>
            <person name="Stine C."/>
            <person name="Li C."/>
            <person name="Tadesse D."/>
        </authorList>
    </citation>
    <scope>NUCLEOTIDE SEQUENCE [LARGE SCALE GENOMIC DNA]</scope>
    <source>
        <strain evidence="2 3">DSM 18292</strain>
    </source>
</reference>
<evidence type="ECO:0000256" key="1">
    <source>
        <dbReference type="SAM" id="MobiDB-lite"/>
    </source>
</evidence>
<dbReference type="EMBL" id="MUGW01000027">
    <property type="protein sequence ID" value="OXA89524.1"/>
    <property type="molecule type" value="Genomic_DNA"/>
</dbReference>
<protein>
    <submittedName>
        <fullName evidence="2">Uncharacterized protein</fullName>
    </submittedName>
</protein>